<protein>
    <recommendedName>
        <fullName evidence="3">Myb-like domain-containing protein</fullName>
    </recommendedName>
</protein>
<keyword evidence="1" id="KW-0175">Coiled coil</keyword>
<evidence type="ECO:0000313" key="5">
    <source>
        <dbReference type="Proteomes" id="UP000887226"/>
    </source>
</evidence>
<feature type="region of interest" description="Disordered" evidence="2">
    <location>
        <begin position="1"/>
        <end position="45"/>
    </location>
</feature>
<evidence type="ECO:0000259" key="3">
    <source>
        <dbReference type="PROSITE" id="PS50090"/>
    </source>
</evidence>
<dbReference type="InterPro" id="IPR001005">
    <property type="entry name" value="SANT/Myb"/>
</dbReference>
<gene>
    <name evidence="4" type="ORF">BJ878DRAFT_26408</name>
</gene>
<dbReference type="PROSITE" id="PS50090">
    <property type="entry name" value="MYB_LIKE"/>
    <property type="match status" value="1"/>
</dbReference>
<organism evidence="4 5">
    <name type="scientific">Calycina marina</name>
    <dbReference type="NCBI Taxonomy" id="1763456"/>
    <lineage>
        <taxon>Eukaryota</taxon>
        <taxon>Fungi</taxon>
        <taxon>Dikarya</taxon>
        <taxon>Ascomycota</taxon>
        <taxon>Pezizomycotina</taxon>
        <taxon>Leotiomycetes</taxon>
        <taxon>Helotiales</taxon>
        <taxon>Pezizellaceae</taxon>
        <taxon>Calycina</taxon>
    </lineage>
</organism>
<evidence type="ECO:0000256" key="2">
    <source>
        <dbReference type="SAM" id="MobiDB-lite"/>
    </source>
</evidence>
<name>A0A9P7ZAG7_9HELO</name>
<reference evidence="4" key="1">
    <citation type="journal article" date="2021" name="IMA Fungus">
        <title>Genomic characterization of three marine fungi, including Emericellopsis atlantica sp. nov. with signatures of a generalist lifestyle and marine biomass degradation.</title>
        <authorList>
            <person name="Hagestad O.C."/>
            <person name="Hou L."/>
            <person name="Andersen J.H."/>
            <person name="Hansen E.H."/>
            <person name="Altermark B."/>
            <person name="Li C."/>
            <person name="Kuhnert E."/>
            <person name="Cox R.J."/>
            <person name="Crous P.W."/>
            <person name="Spatafora J.W."/>
            <person name="Lail K."/>
            <person name="Amirebrahimi M."/>
            <person name="Lipzen A."/>
            <person name="Pangilinan J."/>
            <person name="Andreopoulos W."/>
            <person name="Hayes R.D."/>
            <person name="Ng V."/>
            <person name="Grigoriev I.V."/>
            <person name="Jackson S.A."/>
            <person name="Sutton T.D.S."/>
            <person name="Dobson A.D.W."/>
            <person name="Rama T."/>
        </authorList>
    </citation>
    <scope>NUCLEOTIDE SEQUENCE</scope>
    <source>
        <strain evidence="4">TRa3180A</strain>
    </source>
</reference>
<dbReference type="CDD" id="cd00167">
    <property type="entry name" value="SANT"/>
    <property type="match status" value="1"/>
</dbReference>
<feature type="coiled-coil region" evidence="1">
    <location>
        <begin position="379"/>
        <end position="413"/>
    </location>
</feature>
<dbReference type="AlphaFoldDB" id="A0A9P7ZAG7"/>
<feature type="region of interest" description="Disordered" evidence="2">
    <location>
        <begin position="263"/>
        <end position="329"/>
    </location>
</feature>
<evidence type="ECO:0000313" key="4">
    <source>
        <dbReference type="EMBL" id="KAG9248469.1"/>
    </source>
</evidence>
<dbReference type="SUPFAM" id="SSF46689">
    <property type="entry name" value="Homeodomain-like"/>
    <property type="match status" value="1"/>
</dbReference>
<dbReference type="InterPro" id="IPR009057">
    <property type="entry name" value="Homeodomain-like_sf"/>
</dbReference>
<feature type="compositionally biased region" description="Basic and acidic residues" evidence="2">
    <location>
        <begin position="25"/>
        <end position="45"/>
    </location>
</feature>
<dbReference type="SMART" id="SM00717">
    <property type="entry name" value="SANT"/>
    <property type="match status" value="2"/>
</dbReference>
<dbReference type="EMBL" id="MU253748">
    <property type="protein sequence ID" value="KAG9248469.1"/>
    <property type="molecule type" value="Genomic_DNA"/>
</dbReference>
<comment type="caution">
    <text evidence="4">The sequence shown here is derived from an EMBL/GenBank/DDBJ whole genome shotgun (WGS) entry which is preliminary data.</text>
</comment>
<feature type="domain" description="Myb-like" evidence="3">
    <location>
        <begin position="34"/>
        <end position="97"/>
    </location>
</feature>
<accession>A0A9P7ZAG7</accession>
<keyword evidence="5" id="KW-1185">Reference proteome</keyword>
<sequence>MAPKSVHEMPCNNENGPAGVSDQSFTEHDSNTPRERADEHRWTSEEDEKLKSLCIEYFSMLKAGTVKHDLQKHWELLSPQIGDKIPSTIKRRWVTLIDGAPKNPSTHIIPHDKKSPVDLGTSRQSSMRVDSREVKRSAQIHVRTEKIPSRLRKSAIDDPSLSSGQRWSKADSELFLSATREELAAHPNANAAHAEFWTTMQSKLRKAGIKSERSVASLRSRWWTIQNRSTEGKAENNEHSTADLSYIGRDANKSSAHRPANIEVLGASGGDNSGNDNLEERAAGTTSLHKRPRKSGLPPGYFDLTDYDTPRPVKKARRHDPNSSFEMSPTIKSVSELGSLTPQTPSNSDDHAFAQKKVAAFNNDIEVLGAQKNGHLLVLDGVSSELARVLERKARLDKQLKKLADEQRCLTQERDLIHREIDDVDEKIDVKRERRDAWTATLAFC</sequence>
<proteinExistence type="predicted"/>
<evidence type="ECO:0000256" key="1">
    <source>
        <dbReference type="SAM" id="Coils"/>
    </source>
</evidence>
<feature type="compositionally biased region" description="Basic and acidic residues" evidence="2">
    <location>
        <begin position="129"/>
        <end position="138"/>
    </location>
</feature>
<feature type="region of interest" description="Disordered" evidence="2">
    <location>
        <begin position="104"/>
        <end position="138"/>
    </location>
</feature>
<dbReference type="Proteomes" id="UP000887226">
    <property type="component" value="Unassembled WGS sequence"/>
</dbReference>